<protein>
    <submittedName>
        <fullName evidence="8">Integrase</fullName>
    </submittedName>
</protein>
<name>A0A0W8IBC0_9MICO</name>
<proteinExistence type="inferred from homology"/>
<evidence type="ECO:0000256" key="2">
    <source>
        <dbReference type="ARBA" id="ARBA00022908"/>
    </source>
</evidence>
<evidence type="ECO:0000256" key="4">
    <source>
        <dbReference type="ARBA" id="ARBA00023172"/>
    </source>
</evidence>
<keyword evidence="3 5" id="KW-0238">DNA-binding</keyword>
<dbReference type="AlphaFoldDB" id="A0A0W8IBC0"/>
<dbReference type="InterPro" id="IPR058717">
    <property type="entry name" value="Phage_L5_Integrase_N"/>
</dbReference>
<evidence type="ECO:0000256" key="5">
    <source>
        <dbReference type="PROSITE-ProRule" id="PRU01248"/>
    </source>
</evidence>
<dbReference type="SUPFAM" id="SSF56349">
    <property type="entry name" value="DNA breaking-rejoining enzymes"/>
    <property type="match status" value="1"/>
</dbReference>
<dbReference type="InterPro" id="IPR013762">
    <property type="entry name" value="Integrase-like_cat_sf"/>
</dbReference>
<dbReference type="InterPro" id="IPR044068">
    <property type="entry name" value="CB"/>
</dbReference>
<dbReference type="GO" id="GO:0003677">
    <property type="term" value="F:DNA binding"/>
    <property type="evidence" value="ECO:0007669"/>
    <property type="project" value="UniProtKB-UniRule"/>
</dbReference>
<dbReference type="Proteomes" id="UP000054837">
    <property type="component" value="Unassembled WGS sequence"/>
</dbReference>
<reference evidence="8 9" key="1">
    <citation type="submission" date="2015-12" db="EMBL/GenBank/DDBJ databases">
        <title>Serinicoccus chungangenesis strain CD08_5 genome sequencing and assembly.</title>
        <authorList>
            <person name="Chander A.M."/>
            <person name="Kaur G."/>
            <person name="Nair G.R."/>
            <person name="Dhawan D.K."/>
            <person name="Kochhar R.K."/>
            <person name="Mayilraj S."/>
            <person name="Bhadada S.K."/>
        </authorList>
    </citation>
    <scope>NUCLEOTIDE SEQUENCE [LARGE SCALE GENOMIC DNA]</scope>
    <source>
        <strain evidence="8 9">CD08_5</strain>
    </source>
</reference>
<dbReference type="Pfam" id="PF14659">
    <property type="entry name" value="Phage_int_SAM_3"/>
    <property type="match status" value="1"/>
</dbReference>
<keyword evidence="9" id="KW-1185">Reference proteome</keyword>
<keyword evidence="2" id="KW-0229">DNA integration</keyword>
<dbReference type="CDD" id="cd01189">
    <property type="entry name" value="INT_ICEBs1_C_like"/>
    <property type="match status" value="1"/>
</dbReference>
<feature type="domain" description="Core-binding (CB)" evidence="7">
    <location>
        <begin position="76"/>
        <end position="154"/>
    </location>
</feature>
<dbReference type="GO" id="GO:0015074">
    <property type="term" value="P:DNA integration"/>
    <property type="evidence" value="ECO:0007669"/>
    <property type="project" value="UniProtKB-KW"/>
</dbReference>
<dbReference type="Gene3D" id="1.10.443.10">
    <property type="entry name" value="Intergrase catalytic core"/>
    <property type="match status" value="1"/>
</dbReference>
<dbReference type="InterPro" id="IPR002104">
    <property type="entry name" value="Integrase_catalytic"/>
</dbReference>
<dbReference type="Pfam" id="PF00589">
    <property type="entry name" value="Phage_integrase"/>
    <property type="match status" value="1"/>
</dbReference>
<dbReference type="EMBL" id="LQBL01000007">
    <property type="protein sequence ID" value="KUG57250.1"/>
    <property type="molecule type" value="Genomic_DNA"/>
</dbReference>
<dbReference type="RefSeq" id="WP_058890373.1">
    <property type="nucleotide sequence ID" value="NZ_LQBL01000007.1"/>
</dbReference>
<evidence type="ECO:0000256" key="1">
    <source>
        <dbReference type="ARBA" id="ARBA00008857"/>
    </source>
</evidence>
<gene>
    <name evidence="8" type="ORF">AVL62_15575</name>
</gene>
<comment type="similarity">
    <text evidence="1">Belongs to the 'phage' integrase family.</text>
</comment>
<evidence type="ECO:0000256" key="3">
    <source>
        <dbReference type="ARBA" id="ARBA00023125"/>
    </source>
</evidence>
<comment type="caution">
    <text evidence="8">The sequence shown here is derived from an EMBL/GenBank/DDBJ whole genome shotgun (WGS) entry which is preliminary data.</text>
</comment>
<dbReference type="STRING" id="767452.AVL62_15575"/>
<dbReference type="OrthoDB" id="148546at2"/>
<organism evidence="8 9">
    <name type="scientific">Serinicoccus chungangensis</name>
    <dbReference type="NCBI Taxonomy" id="767452"/>
    <lineage>
        <taxon>Bacteria</taxon>
        <taxon>Bacillati</taxon>
        <taxon>Actinomycetota</taxon>
        <taxon>Actinomycetes</taxon>
        <taxon>Micrococcales</taxon>
        <taxon>Ornithinimicrobiaceae</taxon>
        <taxon>Serinicoccus</taxon>
    </lineage>
</organism>
<dbReference type="PANTHER" id="PTHR30349:SF64">
    <property type="entry name" value="PROPHAGE INTEGRASE INTD-RELATED"/>
    <property type="match status" value="1"/>
</dbReference>
<dbReference type="Gene3D" id="1.10.150.130">
    <property type="match status" value="1"/>
</dbReference>
<dbReference type="PROSITE" id="PS51898">
    <property type="entry name" value="TYR_RECOMBINASE"/>
    <property type="match status" value="1"/>
</dbReference>
<evidence type="ECO:0000313" key="8">
    <source>
        <dbReference type="EMBL" id="KUG57250.1"/>
    </source>
</evidence>
<dbReference type="InterPro" id="IPR011010">
    <property type="entry name" value="DNA_brk_join_enz"/>
</dbReference>
<sequence>MPGRKKRGFGQLRRLPSKRWQAFYTGPDARLHYAATTFETAEDAEAWLAAERRLTTGNEWSSPKERVSIRHQREATTLAAYVERWLRHRELKPRTREHYTQLLERQILPALGALPLTAITREVVRDWYADLDPQRPTIRSHAYGLLRTIMGTAVLDEKIAANPVHIRGAGNAKRATKTEPATLEQLASLVSAMPERYKVMTLLAAWCGLRFGELTELRRKDVDLTSGVVKVRRAVTRVGGKFVVGTPKSQAGIRDVAIPPHLLPSVREHLAANVTSQDGLLFPAAGDPLKHLAPASLYTVFYRARDVAGRPDLRWHDLRHTGAVLAAQTGATLAELMGRLGHSTPAAAMRYQHAAKGRDAQIAAALSAMAQGDPG</sequence>
<dbReference type="InterPro" id="IPR010998">
    <property type="entry name" value="Integrase_recombinase_N"/>
</dbReference>
<evidence type="ECO:0000259" key="7">
    <source>
        <dbReference type="PROSITE" id="PS51900"/>
    </source>
</evidence>
<dbReference type="Pfam" id="PF26003">
    <property type="entry name" value="Integrase_N_phage"/>
    <property type="match status" value="1"/>
</dbReference>
<feature type="domain" description="Tyr recombinase" evidence="6">
    <location>
        <begin position="176"/>
        <end position="364"/>
    </location>
</feature>
<evidence type="ECO:0000259" key="6">
    <source>
        <dbReference type="PROSITE" id="PS51898"/>
    </source>
</evidence>
<dbReference type="PROSITE" id="PS51900">
    <property type="entry name" value="CB"/>
    <property type="match status" value="1"/>
</dbReference>
<accession>A0A0W8IBC0</accession>
<evidence type="ECO:0000313" key="9">
    <source>
        <dbReference type="Proteomes" id="UP000054837"/>
    </source>
</evidence>
<dbReference type="InterPro" id="IPR050090">
    <property type="entry name" value="Tyrosine_recombinase_XerCD"/>
</dbReference>
<dbReference type="GO" id="GO:0006310">
    <property type="term" value="P:DNA recombination"/>
    <property type="evidence" value="ECO:0007669"/>
    <property type="project" value="UniProtKB-KW"/>
</dbReference>
<dbReference type="InterPro" id="IPR004107">
    <property type="entry name" value="Integrase_SAM-like_N"/>
</dbReference>
<dbReference type="PANTHER" id="PTHR30349">
    <property type="entry name" value="PHAGE INTEGRASE-RELATED"/>
    <property type="match status" value="1"/>
</dbReference>
<keyword evidence="4" id="KW-0233">DNA recombination</keyword>